<dbReference type="Pfam" id="PF13185">
    <property type="entry name" value="GAF_2"/>
    <property type="match status" value="2"/>
</dbReference>
<dbReference type="InterPro" id="IPR000160">
    <property type="entry name" value="GGDEF_dom"/>
</dbReference>
<dbReference type="SMART" id="SM00267">
    <property type="entry name" value="GGDEF"/>
    <property type="match status" value="1"/>
</dbReference>
<evidence type="ECO:0000259" key="3">
    <source>
        <dbReference type="PROSITE" id="PS50887"/>
    </source>
</evidence>
<protein>
    <submittedName>
        <fullName evidence="4">Diguanylate cyclase</fullName>
        <ecNumber evidence="4">2.7.7.65</ecNumber>
    </submittedName>
</protein>
<accession>A0A9X2WNB6</accession>
<dbReference type="InterPro" id="IPR003018">
    <property type="entry name" value="GAF"/>
</dbReference>
<dbReference type="SUPFAM" id="SSF55073">
    <property type="entry name" value="Nucleotide cyclase"/>
    <property type="match status" value="1"/>
</dbReference>
<dbReference type="AlphaFoldDB" id="A0A9X2WNB6"/>
<evidence type="ECO:0000256" key="1">
    <source>
        <dbReference type="ARBA" id="ARBA00001946"/>
    </source>
</evidence>
<feature type="domain" description="GGDEF" evidence="3">
    <location>
        <begin position="479"/>
        <end position="613"/>
    </location>
</feature>
<dbReference type="InterPro" id="IPR043128">
    <property type="entry name" value="Rev_trsase/Diguanyl_cyclase"/>
</dbReference>
<gene>
    <name evidence="4" type="ORF">NE535_12425</name>
</gene>
<dbReference type="RefSeq" id="WP_261298958.1">
    <property type="nucleotide sequence ID" value="NZ_JAMTCD010000016.1"/>
</dbReference>
<dbReference type="SUPFAM" id="SSF55781">
    <property type="entry name" value="GAF domain-like"/>
    <property type="match status" value="2"/>
</dbReference>
<dbReference type="GO" id="GO:0052621">
    <property type="term" value="F:diguanylate cyclase activity"/>
    <property type="evidence" value="ECO:0007669"/>
    <property type="project" value="UniProtKB-EC"/>
</dbReference>
<comment type="caution">
    <text evidence="4">The sequence shown here is derived from an EMBL/GenBank/DDBJ whole genome shotgun (WGS) entry which is preliminary data.</text>
</comment>
<dbReference type="EMBL" id="JAMTCD010000016">
    <property type="protein sequence ID" value="MCT7942594.1"/>
    <property type="molecule type" value="Genomic_DNA"/>
</dbReference>
<dbReference type="PROSITE" id="PS50883">
    <property type="entry name" value="EAL"/>
    <property type="match status" value="1"/>
</dbReference>
<dbReference type="CDD" id="cd01948">
    <property type="entry name" value="EAL"/>
    <property type="match status" value="1"/>
</dbReference>
<keyword evidence="4" id="KW-0808">Transferase</keyword>
<dbReference type="InterPro" id="IPR029787">
    <property type="entry name" value="Nucleotide_cyclase"/>
</dbReference>
<evidence type="ECO:0000313" key="4">
    <source>
        <dbReference type="EMBL" id="MCT7942594.1"/>
    </source>
</evidence>
<dbReference type="NCBIfam" id="TIGR00254">
    <property type="entry name" value="GGDEF"/>
    <property type="match status" value="1"/>
</dbReference>
<dbReference type="SUPFAM" id="SSF141868">
    <property type="entry name" value="EAL domain-like"/>
    <property type="match status" value="1"/>
</dbReference>
<dbReference type="EC" id="2.7.7.65" evidence="4"/>
<dbReference type="InterPro" id="IPR035919">
    <property type="entry name" value="EAL_sf"/>
</dbReference>
<dbReference type="Pfam" id="PF00563">
    <property type="entry name" value="EAL"/>
    <property type="match status" value="1"/>
</dbReference>
<dbReference type="PANTHER" id="PTHR44757:SF2">
    <property type="entry name" value="BIOFILM ARCHITECTURE MAINTENANCE PROTEIN MBAA"/>
    <property type="match status" value="1"/>
</dbReference>
<dbReference type="InterPro" id="IPR001633">
    <property type="entry name" value="EAL_dom"/>
</dbReference>
<dbReference type="Gene3D" id="3.30.450.40">
    <property type="match status" value="2"/>
</dbReference>
<name>A0A9X2WNB6_9GAMM</name>
<dbReference type="InterPro" id="IPR029016">
    <property type="entry name" value="GAF-like_dom_sf"/>
</dbReference>
<organism evidence="4 5">
    <name type="scientific">Shewanella holmiensis</name>
    <dbReference type="NCBI Taxonomy" id="2952222"/>
    <lineage>
        <taxon>Bacteria</taxon>
        <taxon>Pseudomonadati</taxon>
        <taxon>Pseudomonadota</taxon>
        <taxon>Gammaproteobacteria</taxon>
        <taxon>Alteromonadales</taxon>
        <taxon>Shewanellaceae</taxon>
        <taxon>Shewanella</taxon>
    </lineage>
</organism>
<dbReference type="Pfam" id="PF00990">
    <property type="entry name" value="GGDEF"/>
    <property type="match status" value="1"/>
</dbReference>
<feature type="domain" description="EAL" evidence="2">
    <location>
        <begin position="622"/>
        <end position="873"/>
    </location>
</feature>
<keyword evidence="5" id="KW-1185">Reference proteome</keyword>
<proteinExistence type="predicted"/>
<dbReference type="Gene3D" id="3.20.20.450">
    <property type="entry name" value="EAL domain"/>
    <property type="match status" value="1"/>
</dbReference>
<keyword evidence="4" id="KW-0548">Nucleotidyltransferase</keyword>
<dbReference type="Proteomes" id="UP001155546">
    <property type="component" value="Unassembled WGS sequence"/>
</dbReference>
<reference evidence="4" key="1">
    <citation type="journal article" date="2023" name="Int. J. Syst. Evol. Microbiol.">
        <title>&lt;i&gt;Shewanella septentrionalis&lt;/i&gt; sp. nov. and &lt;i&gt;Shewanella holmiensis&lt;/i&gt; sp. nov., isolated from Baltic Sea water and sediments.</title>
        <authorList>
            <person name="Martin-Rodriguez A.J."/>
            <person name="Thorell K."/>
            <person name="Joffre E."/>
            <person name="Jensie-Markopoulos S."/>
            <person name="Moore E.R.B."/>
            <person name="Sjoling A."/>
        </authorList>
    </citation>
    <scope>NUCLEOTIDE SEQUENCE</scope>
    <source>
        <strain evidence="4">SP1S2-7</strain>
    </source>
</reference>
<evidence type="ECO:0000259" key="2">
    <source>
        <dbReference type="PROSITE" id="PS50883"/>
    </source>
</evidence>
<dbReference type="InterPro" id="IPR052155">
    <property type="entry name" value="Biofilm_reg_signaling"/>
</dbReference>
<sequence>MDKEVNSPKLPTDVDSLQRRIARLKRLAKKYKRAEIVQNALLGISNIANNVNSLDDFYTGVHQHLQRLIPADNFFIAAQNPKTGLISLPFFADEKDSHPSELYPDEEISEILNRGITGYVLRQGQPLLCNEDEFCKLIAQGKIQGLGSPCHQWLGVPIKNGEVVNGVLVVQSYNTEINYGELELELMGFISQHISGVMERLLHNEQLEIAIEERTRELSQAYNSLKSEVKERVKAENLQKSLFQIADLSSSKLAQKDFYTRIHEIISQLLPAENCFISLIDNNMLSFPFYVSQLDNDYPSTRPVQDGLTEYILQHKQPRLLSNTDIKKLVEFGDIYAKSPELNRTEHMHQWIGVPLIINEHVVGALTIYSLDAKQNYQIKDLELLTFVSQHIANAIERKHAVESLKRSHELLEDKVSTRTQALAQVNRNLQTEINQRRKIEAQLVHDAQHDGLTGLPNRNFLMDRLSQALKHVRRHGLDQFALLFIDLDRFKVINDTFGHLEGDRFLIETAKRLKSCIRENDTLARMGGDEFVILLDSIRGTQDAIEVSERILHQVSQAYSLSNKDFLSGASIGIAFSRNDKLETSESILRDADRAMYQAKSNGKGCYVIFDSELSYQSEQRNDLDEQLTLALSQNLIQVSYRPIYDLVQKTIIAIEPQAQWQHEKHGFWDHNKLLQLTSNAQLSLIFDGYIFQQLNKDYPALKQQYGAVTQLYMSISSQHVNHKYALRGLKNTLKSSKIDLSKLTVFFNEKSLVKDTENHLNAFEILKQLGTNIGLDHFGTGYSSLSSLSFLPISTLMLDQEISKHLLNDNQLKLVKAYRLSAEALGINMVATGVDTLQQKLQFIELGYKVGKGRTLEKKTVNIANVMNSCA</sequence>
<dbReference type="SMART" id="SM00052">
    <property type="entry name" value="EAL"/>
    <property type="match status" value="1"/>
</dbReference>
<dbReference type="Gene3D" id="3.30.70.270">
    <property type="match status" value="1"/>
</dbReference>
<dbReference type="CDD" id="cd01949">
    <property type="entry name" value="GGDEF"/>
    <property type="match status" value="1"/>
</dbReference>
<evidence type="ECO:0000313" key="5">
    <source>
        <dbReference type="Proteomes" id="UP001155546"/>
    </source>
</evidence>
<dbReference type="FunFam" id="3.30.70.270:FF:000001">
    <property type="entry name" value="Diguanylate cyclase domain protein"/>
    <property type="match status" value="1"/>
</dbReference>
<dbReference type="PROSITE" id="PS50887">
    <property type="entry name" value="GGDEF"/>
    <property type="match status" value="1"/>
</dbReference>
<comment type="cofactor">
    <cofactor evidence="1">
        <name>Mg(2+)</name>
        <dbReference type="ChEBI" id="CHEBI:18420"/>
    </cofactor>
</comment>
<dbReference type="PANTHER" id="PTHR44757">
    <property type="entry name" value="DIGUANYLATE CYCLASE DGCP"/>
    <property type="match status" value="1"/>
</dbReference>
<dbReference type="SMART" id="SM00065">
    <property type="entry name" value="GAF"/>
    <property type="match status" value="2"/>
</dbReference>